<name>A0A7G9VYU0_9CAUD</name>
<accession>A0A7G9VYU0</accession>
<dbReference type="KEGG" id="vg:80402039"/>
<sequence length="107" mass="12794">MDIDEVIEILSEIEEENITITNHFIERCESRKDKLPNISKIKNMLLTQKPVGILKQSGNKFRLYYELDEKYDLIIVISVWNTNPIEINLVTTYPQEKKKRERKDERI</sequence>
<dbReference type="Proteomes" id="UP000516075">
    <property type="component" value="Segment"/>
</dbReference>
<reference evidence="1" key="1">
    <citation type="submission" date="2020-07" db="EMBL/GenBank/DDBJ databases">
        <title>The first head-tailed virus, MFTV1, produced by a hyperthermophilic deep-sea methanogen.</title>
        <authorList>
            <person name="Thiroux S."/>
            <person name="Dupont S."/>
            <person name="Nesbo C.L."/>
            <person name="Bienvenu N."/>
            <person name="Krupovic M."/>
            <person name="L'Haridon S."/>
            <person name="Marie D."/>
            <person name="Forterre P."/>
            <person name="Godfroy A."/>
            <person name="Geslin C."/>
        </authorList>
    </citation>
    <scope>NUCLEOTIDE SEQUENCE [LARGE SCALE GENOMIC DNA]</scope>
</reference>
<evidence type="ECO:0000313" key="2">
    <source>
        <dbReference type="Proteomes" id="UP000516075"/>
    </source>
</evidence>
<dbReference type="RefSeq" id="YP_010772330.1">
    <property type="nucleotide sequence ID" value="NC_074641.1"/>
</dbReference>
<organism evidence="1">
    <name type="scientific">Methanocaldococcus fervens tailed virus 1</name>
    <dbReference type="NCBI Taxonomy" id="2759191"/>
    <lineage>
        <taxon>Viruses</taxon>
        <taxon>Duplodnaviria</taxon>
        <taxon>Heunggongvirae</taxon>
        <taxon>Uroviricota</taxon>
        <taxon>Caudoviricetes</taxon>
        <taxon>Fervensviridae</taxon>
        <taxon>Deepoceanvirus</taxon>
        <taxon>Deepoceanvirus guaymasense</taxon>
    </lineage>
</organism>
<evidence type="ECO:0000313" key="1">
    <source>
        <dbReference type="EMBL" id="QNO11505.1"/>
    </source>
</evidence>
<keyword evidence="2" id="KW-1185">Reference proteome</keyword>
<proteinExistence type="predicted"/>
<dbReference type="GeneID" id="80402039"/>
<dbReference type="EMBL" id="MT711370">
    <property type="protein sequence ID" value="QNO11505.1"/>
    <property type="molecule type" value="Genomic_DNA"/>
</dbReference>
<protein>
    <submittedName>
        <fullName evidence="1">Uncharacterized protein</fullName>
    </submittedName>
</protein>